<dbReference type="Gene3D" id="3.40.50.1820">
    <property type="entry name" value="alpha/beta hydrolase"/>
    <property type="match status" value="1"/>
</dbReference>
<keyword evidence="2" id="KW-1185">Reference proteome</keyword>
<evidence type="ECO:0000313" key="2">
    <source>
        <dbReference type="Proteomes" id="UP000184603"/>
    </source>
</evidence>
<dbReference type="EMBL" id="FRFE01000019">
    <property type="protein sequence ID" value="SHO50447.1"/>
    <property type="molecule type" value="Genomic_DNA"/>
</dbReference>
<dbReference type="RefSeq" id="WP_073614917.1">
    <property type="nucleotide sequence ID" value="NZ_FRFE01000019.1"/>
</dbReference>
<sequence length="172" mass="18904">MNILLLPGINQKTEKWGASLISELALPDSSVTIQRYGHWDGTGGEQCMMMEAEIERLRGVEVDLLIGKSVGVVVGLLACQKSVIAPKRAVFIGTPVTSFIEENIDLFQLVDGLSLPALYIQQKDDVVGTSGMLCERIGKASQTTIVEVPGNNHQYKDVKQLTRHIKKWLGEQ</sequence>
<evidence type="ECO:0000313" key="1">
    <source>
        <dbReference type="EMBL" id="SHO50447.1"/>
    </source>
</evidence>
<dbReference type="OrthoDB" id="5145325at2"/>
<name>A0A1M7YCT9_9BACT</name>
<organism evidence="1 2">
    <name type="scientific">Desulfopila aestuarii DSM 18488</name>
    <dbReference type="NCBI Taxonomy" id="1121416"/>
    <lineage>
        <taxon>Bacteria</taxon>
        <taxon>Pseudomonadati</taxon>
        <taxon>Thermodesulfobacteriota</taxon>
        <taxon>Desulfobulbia</taxon>
        <taxon>Desulfobulbales</taxon>
        <taxon>Desulfocapsaceae</taxon>
        <taxon>Desulfopila</taxon>
    </lineage>
</organism>
<reference evidence="1 2" key="1">
    <citation type="submission" date="2016-12" db="EMBL/GenBank/DDBJ databases">
        <authorList>
            <person name="Song W.-J."/>
            <person name="Kurnit D.M."/>
        </authorList>
    </citation>
    <scope>NUCLEOTIDE SEQUENCE [LARGE SCALE GENOMIC DNA]</scope>
    <source>
        <strain evidence="1 2">DSM 18488</strain>
    </source>
</reference>
<dbReference type="AlphaFoldDB" id="A0A1M7YCT9"/>
<evidence type="ECO:0008006" key="3">
    <source>
        <dbReference type="Google" id="ProtNLM"/>
    </source>
</evidence>
<proteinExistence type="predicted"/>
<dbReference type="SUPFAM" id="SSF53474">
    <property type="entry name" value="alpha/beta-Hydrolases"/>
    <property type="match status" value="1"/>
</dbReference>
<protein>
    <recommendedName>
        <fullName evidence="3">Alpha/beta hydrolase</fullName>
    </recommendedName>
</protein>
<accession>A0A1M7YCT9</accession>
<dbReference type="InterPro" id="IPR029058">
    <property type="entry name" value="AB_hydrolase_fold"/>
</dbReference>
<dbReference type="Proteomes" id="UP000184603">
    <property type="component" value="Unassembled WGS sequence"/>
</dbReference>
<dbReference type="STRING" id="1121416.SAMN02745220_03453"/>
<gene>
    <name evidence="1" type="ORF">SAMN02745220_03453</name>
</gene>